<gene>
    <name evidence="1" type="ORF">UU65_C0003G0105</name>
</gene>
<reference evidence="1 2" key="1">
    <citation type="journal article" date="2015" name="Nature">
        <title>rRNA introns, odd ribosomes, and small enigmatic genomes across a large radiation of phyla.</title>
        <authorList>
            <person name="Brown C.T."/>
            <person name="Hug L.A."/>
            <person name="Thomas B.C."/>
            <person name="Sharon I."/>
            <person name="Castelle C.J."/>
            <person name="Singh A."/>
            <person name="Wilkins M.J."/>
            <person name="Williams K.H."/>
            <person name="Banfield J.F."/>
        </authorList>
    </citation>
    <scope>NUCLEOTIDE SEQUENCE [LARGE SCALE GENOMIC DNA]</scope>
</reference>
<comment type="caution">
    <text evidence="1">The sequence shown here is derived from an EMBL/GenBank/DDBJ whole genome shotgun (WGS) entry which is preliminary data.</text>
</comment>
<evidence type="ECO:0000313" key="1">
    <source>
        <dbReference type="EMBL" id="KKS09050.1"/>
    </source>
</evidence>
<sequence>MEFKDLSKKAIEIKDAYGNLNKAKGEKAWGVSAYAQGFAVDVGDLLRLMMARDGLRTIENIDEKIAHELADCLWSVIVIAGELNIDLEEEFLKTMGEIKERIEREK</sequence>
<organism evidence="1 2">
    <name type="scientific">candidate division CPR2 bacterium GW2011_GWC1_41_48</name>
    <dbReference type="NCBI Taxonomy" id="1618344"/>
    <lineage>
        <taxon>Bacteria</taxon>
        <taxon>Bacteria division CPR2</taxon>
    </lineage>
</organism>
<name>A0A0G0W7U8_UNCC2</name>
<evidence type="ECO:0000313" key="2">
    <source>
        <dbReference type="Proteomes" id="UP000033869"/>
    </source>
</evidence>
<dbReference type="AlphaFoldDB" id="A0A0G0W7U8"/>
<dbReference type="EMBL" id="LCBL01000003">
    <property type="protein sequence ID" value="KKS09050.1"/>
    <property type="molecule type" value="Genomic_DNA"/>
</dbReference>
<dbReference type="Gene3D" id="1.10.287.1080">
    <property type="entry name" value="MazG-like"/>
    <property type="match status" value="1"/>
</dbReference>
<dbReference type="Proteomes" id="UP000033869">
    <property type="component" value="Unassembled WGS sequence"/>
</dbReference>
<proteinExistence type="predicted"/>
<accession>A0A0G0W7U8</accession>
<protein>
    <submittedName>
        <fullName evidence="1">Uncharacterized protein</fullName>
    </submittedName>
</protein>
<dbReference type="SUPFAM" id="SSF101386">
    <property type="entry name" value="all-alpha NTP pyrophosphatases"/>
    <property type="match status" value="1"/>
</dbReference>